<dbReference type="Proteomes" id="UP001362899">
    <property type="component" value="Unassembled WGS sequence"/>
</dbReference>
<keyword evidence="5" id="KW-1185">Reference proteome</keyword>
<evidence type="ECO:0000259" key="3">
    <source>
        <dbReference type="Pfam" id="PF06747"/>
    </source>
</evidence>
<protein>
    <submittedName>
        <fullName evidence="4">Coa4 protein</fullName>
    </submittedName>
</protein>
<dbReference type="AlphaFoldDB" id="A0AAV5RI13"/>
<proteinExistence type="predicted"/>
<dbReference type="PANTHER" id="PTHR13639">
    <property type="entry name" value="CYTOCHROME C OXIDASE ASSEMBLY FACTOR 4 HOMOLOG, MITOCHONDRIAL"/>
    <property type="match status" value="1"/>
</dbReference>
<sequence length="89" mass="10479">MSEEDEADPWETRIEATGCYEENEALQICRYDTGDWRKCLKEMKAFRDCWQKYKNDLRVSTVDINPDSISDSKDRNLINQVTPDTLPDK</sequence>
<evidence type="ECO:0000313" key="4">
    <source>
        <dbReference type="EMBL" id="GMM50796.1"/>
    </source>
</evidence>
<dbReference type="GO" id="GO:0033617">
    <property type="term" value="P:mitochondrial respiratory chain complex IV assembly"/>
    <property type="evidence" value="ECO:0007669"/>
    <property type="project" value="InterPro"/>
</dbReference>
<reference evidence="4 5" key="1">
    <citation type="journal article" date="2023" name="Elife">
        <title>Identification of key yeast species and microbe-microbe interactions impacting larval growth of Drosophila in the wild.</title>
        <authorList>
            <person name="Mure A."/>
            <person name="Sugiura Y."/>
            <person name="Maeda R."/>
            <person name="Honda K."/>
            <person name="Sakurai N."/>
            <person name="Takahashi Y."/>
            <person name="Watada M."/>
            <person name="Katoh T."/>
            <person name="Gotoh A."/>
            <person name="Gotoh Y."/>
            <person name="Taniguchi I."/>
            <person name="Nakamura K."/>
            <person name="Hayashi T."/>
            <person name="Katayama T."/>
            <person name="Uemura T."/>
            <person name="Hattori Y."/>
        </authorList>
    </citation>
    <scope>NUCLEOTIDE SEQUENCE [LARGE SCALE GENOMIC DNA]</scope>
    <source>
        <strain evidence="4 5">SB-73</strain>
    </source>
</reference>
<dbReference type="GO" id="GO:0005758">
    <property type="term" value="C:mitochondrial intermembrane space"/>
    <property type="evidence" value="ECO:0007669"/>
    <property type="project" value="InterPro"/>
</dbReference>
<evidence type="ECO:0000256" key="2">
    <source>
        <dbReference type="SAM" id="MobiDB-lite"/>
    </source>
</evidence>
<accession>A0AAV5RI13</accession>
<name>A0AAV5RI13_STABA</name>
<feature type="domain" description="CHCH" evidence="3">
    <location>
        <begin position="19"/>
        <end position="52"/>
    </location>
</feature>
<dbReference type="InterPro" id="IPR039870">
    <property type="entry name" value="Coa4-like"/>
</dbReference>
<dbReference type="PROSITE" id="PS51808">
    <property type="entry name" value="CHCH"/>
    <property type="match status" value="1"/>
</dbReference>
<evidence type="ECO:0000256" key="1">
    <source>
        <dbReference type="ARBA" id="ARBA00023157"/>
    </source>
</evidence>
<organism evidence="4 5">
    <name type="scientific">Starmerella bacillaris</name>
    <name type="common">Yeast</name>
    <name type="synonym">Candida zemplinina</name>
    <dbReference type="NCBI Taxonomy" id="1247836"/>
    <lineage>
        <taxon>Eukaryota</taxon>
        <taxon>Fungi</taxon>
        <taxon>Dikarya</taxon>
        <taxon>Ascomycota</taxon>
        <taxon>Saccharomycotina</taxon>
        <taxon>Dipodascomycetes</taxon>
        <taxon>Dipodascales</taxon>
        <taxon>Trichomonascaceae</taxon>
        <taxon>Starmerella</taxon>
    </lineage>
</organism>
<gene>
    <name evidence="4" type="ORF">DASB73_017540</name>
</gene>
<dbReference type="Pfam" id="PF06747">
    <property type="entry name" value="CHCH"/>
    <property type="match status" value="1"/>
</dbReference>
<comment type="caution">
    <text evidence="4">The sequence shown here is derived from an EMBL/GenBank/DDBJ whole genome shotgun (WGS) entry which is preliminary data.</text>
</comment>
<feature type="region of interest" description="Disordered" evidence="2">
    <location>
        <begin position="64"/>
        <end position="89"/>
    </location>
</feature>
<dbReference type="PANTHER" id="PTHR13639:SF2">
    <property type="entry name" value="CYTOCHROME C OXIDASE ASSEMBLY FACTOR 4 HOMOLOG, MITOCHONDRIAL"/>
    <property type="match status" value="1"/>
</dbReference>
<dbReference type="EMBL" id="BTGC01000003">
    <property type="protein sequence ID" value="GMM50796.1"/>
    <property type="molecule type" value="Genomic_DNA"/>
</dbReference>
<dbReference type="InterPro" id="IPR010625">
    <property type="entry name" value="CHCH"/>
</dbReference>
<keyword evidence="1" id="KW-1015">Disulfide bond</keyword>
<evidence type="ECO:0000313" key="5">
    <source>
        <dbReference type="Proteomes" id="UP001362899"/>
    </source>
</evidence>